<evidence type="ECO:0000313" key="2">
    <source>
        <dbReference type="EMBL" id="KKN66068.1"/>
    </source>
</evidence>
<organism evidence="2">
    <name type="scientific">marine sediment metagenome</name>
    <dbReference type="NCBI Taxonomy" id="412755"/>
    <lineage>
        <taxon>unclassified sequences</taxon>
        <taxon>metagenomes</taxon>
        <taxon>ecological metagenomes</taxon>
    </lineage>
</organism>
<keyword evidence="1" id="KW-0812">Transmembrane</keyword>
<reference evidence="2" key="1">
    <citation type="journal article" date="2015" name="Nature">
        <title>Complex archaea that bridge the gap between prokaryotes and eukaryotes.</title>
        <authorList>
            <person name="Spang A."/>
            <person name="Saw J.H."/>
            <person name="Jorgensen S.L."/>
            <person name="Zaremba-Niedzwiedzka K."/>
            <person name="Martijn J."/>
            <person name="Lind A.E."/>
            <person name="van Eijk R."/>
            <person name="Schleper C."/>
            <person name="Guy L."/>
            <person name="Ettema T.J."/>
        </authorList>
    </citation>
    <scope>NUCLEOTIDE SEQUENCE</scope>
</reference>
<evidence type="ECO:0000256" key="1">
    <source>
        <dbReference type="SAM" id="Phobius"/>
    </source>
</evidence>
<name>A0A0F9VJP8_9ZZZZ</name>
<comment type="caution">
    <text evidence="2">The sequence shown here is derived from an EMBL/GenBank/DDBJ whole genome shotgun (WGS) entry which is preliminary data.</text>
</comment>
<keyword evidence="1" id="KW-1133">Transmembrane helix</keyword>
<accession>A0A0F9VJP8</accession>
<proteinExistence type="predicted"/>
<keyword evidence="1" id="KW-0472">Membrane</keyword>
<sequence length="32" mass="3536">MKANIQYALFVVGVLVLESLAIIGFFYFVVGN</sequence>
<dbReference type="EMBL" id="LAZR01000511">
    <property type="protein sequence ID" value="KKN66068.1"/>
    <property type="molecule type" value="Genomic_DNA"/>
</dbReference>
<protein>
    <submittedName>
        <fullName evidence="2">Uncharacterized protein</fullName>
    </submittedName>
</protein>
<dbReference type="AlphaFoldDB" id="A0A0F9VJP8"/>
<feature type="transmembrane region" description="Helical" evidence="1">
    <location>
        <begin position="7"/>
        <end position="30"/>
    </location>
</feature>
<gene>
    <name evidence="2" type="ORF">LCGC14_0475460</name>
</gene>